<proteinExistence type="predicted"/>
<dbReference type="EMBL" id="JABFTP020000185">
    <property type="protein sequence ID" value="KAL3285511.1"/>
    <property type="molecule type" value="Genomic_DNA"/>
</dbReference>
<keyword evidence="3" id="KW-1185">Reference proteome</keyword>
<organism evidence="2 3">
    <name type="scientific">Cryptolaemus montrouzieri</name>
    <dbReference type="NCBI Taxonomy" id="559131"/>
    <lineage>
        <taxon>Eukaryota</taxon>
        <taxon>Metazoa</taxon>
        <taxon>Ecdysozoa</taxon>
        <taxon>Arthropoda</taxon>
        <taxon>Hexapoda</taxon>
        <taxon>Insecta</taxon>
        <taxon>Pterygota</taxon>
        <taxon>Neoptera</taxon>
        <taxon>Endopterygota</taxon>
        <taxon>Coleoptera</taxon>
        <taxon>Polyphaga</taxon>
        <taxon>Cucujiformia</taxon>
        <taxon>Coccinelloidea</taxon>
        <taxon>Coccinellidae</taxon>
        <taxon>Scymninae</taxon>
        <taxon>Scymnini</taxon>
        <taxon>Cryptolaemus</taxon>
    </lineage>
</organism>
<accession>A0ABD2P3F1</accession>
<gene>
    <name evidence="2" type="ORF">HHI36_000042</name>
</gene>
<dbReference type="Proteomes" id="UP001516400">
    <property type="component" value="Unassembled WGS sequence"/>
</dbReference>
<protein>
    <submittedName>
        <fullName evidence="2">Uncharacterized protein</fullName>
    </submittedName>
</protein>
<keyword evidence="1" id="KW-1133">Transmembrane helix</keyword>
<reference evidence="2 3" key="1">
    <citation type="journal article" date="2021" name="BMC Biol.">
        <title>Horizontally acquired antibacterial genes associated with adaptive radiation of ladybird beetles.</title>
        <authorList>
            <person name="Li H.S."/>
            <person name="Tang X.F."/>
            <person name="Huang Y.H."/>
            <person name="Xu Z.Y."/>
            <person name="Chen M.L."/>
            <person name="Du X.Y."/>
            <person name="Qiu B.Y."/>
            <person name="Chen P.T."/>
            <person name="Zhang W."/>
            <person name="Slipinski A."/>
            <person name="Escalona H.E."/>
            <person name="Waterhouse R.M."/>
            <person name="Zwick A."/>
            <person name="Pang H."/>
        </authorList>
    </citation>
    <scope>NUCLEOTIDE SEQUENCE [LARGE SCALE GENOMIC DNA]</scope>
    <source>
        <strain evidence="2">SYSU2018</strain>
    </source>
</reference>
<feature type="transmembrane region" description="Helical" evidence="1">
    <location>
        <begin position="56"/>
        <end position="75"/>
    </location>
</feature>
<evidence type="ECO:0000256" key="1">
    <source>
        <dbReference type="SAM" id="Phobius"/>
    </source>
</evidence>
<name>A0ABD2P3F1_9CUCU</name>
<sequence length="112" mass="12839">MSSFFSFHLNSTTITDFINLSWGSLCGYFLSTILFISDDQTSKVSIVSETLSDLKIYILILVVNFILIFVAWRIYNKRITDQFMKPATIKAIEELQASVSKLKLPKEHSPRI</sequence>
<dbReference type="AlphaFoldDB" id="A0ABD2P3F1"/>
<evidence type="ECO:0000313" key="3">
    <source>
        <dbReference type="Proteomes" id="UP001516400"/>
    </source>
</evidence>
<feature type="transmembrane region" description="Helical" evidence="1">
    <location>
        <begin position="17"/>
        <end position="36"/>
    </location>
</feature>
<keyword evidence="1" id="KW-0812">Transmembrane</keyword>
<keyword evidence="1" id="KW-0472">Membrane</keyword>
<comment type="caution">
    <text evidence="2">The sequence shown here is derived from an EMBL/GenBank/DDBJ whole genome shotgun (WGS) entry which is preliminary data.</text>
</comment>
<evidence type="ECO:0000313" key="2">
    <source>
        <dbReference type="EMBL" id="KAL3285511.1"/>
    </source>
</evidence>